<reference evidence="5 6" key="1">
    <citation type="submission" date="2019-03" db="EMBL/GenBank/DDBJ databases">
        <title>Genomic Encyclopedia of Archaeal and Bacterial Type Strains, Phase II (KMG-II): from individual species to whole genera.</title>
        <authorList>
            <person name="Goeker M."/>
        </authorList>
    </citation>
    <scope>NUCLEOTIDE SEQUENCE [LARGE SCALE GENOMIC DNA]</scope>
    <source>
        <strain evidence="5 6">DSM 28323</strain>
    </source>
</reference>
<dbReference type="InterPro" id="IPR002933">
    <property type="entry name" value="Peptidase_M20"/>
</dbReference>
<evidence type="ECO:0000256" key="1">
    <source>
        <dbReference type="ARBA" id="ARBA00022723"/>
    </source>
</evidence>
<accession>A0A4R6IV50</accession>
<dbReference type="Gene3D" id="3.30.70.360">
    <property type="match status" value="1"/>
</dbReference>
<evidence type="ECO:0000256" key="3">
    <source>
        <dbReference type="ARBA" id="ARBA00023285"/>
    </source>
</evidence>
<proteinExistence type="predicted"/>
<dbReference type="GO" id="GO:0008777">
    <property type="term" value="F:acetylornithine deacetylase activity"/>
    <property type="evidence" value="ECO:0007669"/>
    <property type="project" value="TreeGrafter"/>
</dbReference>
<sequence length="361" mass="39995">MNQSINILYQDSVRLLKELIAIPSFSKEESATADSIEKFFQSKNIKANRYLNNIWVANQYFDETKPTILLNSHHDTVKPNKAYTLDPFSPIEKEGKLFGLGSNDAGGSLVSLLALFMYYYAAEDLTHNLIYAATAEEEISGRNGIEALLPKLPAIAYGIVGEPTQMQMAVAERGLLVLDAVATGKPGHAARNEGENALYKAIKDIQWIGDYQFDKVSDLLGPVKMTVTVIETENKAHNVVPASCNFVIDVRVNECYSFAEIIHTIQSNLVSVIQPRSLRMKSSSIPLDHPLVQAGKQLGRIWYGSPTTSDKALMPFLTLKMGPGDSARSHSADEFIYLKEIEEGIQLYISILDLIILKHST</sequence>
<keyword evidence="6" id="KW-1185">Reference proteome</keyword>
<evidence type="ECO:0000313" key="5">
    <source>
        <dbReference type="EMBL" id="TDO26482.1"/>
    </source>
</evidence>
<evidence type="ECO:0000259" key="4">
    <source>
        <dbReference type="Pfam" id="PF07687"/>
    </source>
</evidence>
<comment type="caution">
    <text evidence="5">The sequence shown here is derived from an EMBL/GenBank/DDBJ whole genome shotgun (WGS) entry which is preliminary data.</text>
</comment>
<dbReference type="PANTHER" id="PTHR43808">
    <property type="entry name" value="ACETYLORNITHINE DEACETYLASE"/>
    <property type="match status" value="1"/>
</dbReference>
<dbReference type="CDD" id="cd05651">
    <property type="entry name" value="M20_ArgE_DapE-like"/>
    <property type="match status" value="1"/>
</dbReference>
<dbReference type="SUPFAM" id="SSF53187">
    <property type="entry name" value="Zn-dependent exopeptidases"/>
    <property type="match status" value="1"/>
</dbReference>
<keyword evidence="3" id="KW-0170">Cobalt</keyword>
<protein>
    <submittedName>
        <fullName evidence="5">Acetylornithine deacetylase</fullName>
    </submittedName>
</protein>
<dbReference type="OrthoDB" id="9792335at2"/>
<keyword evidence="2" id="KW-0378">Hydrolase</keyword>
<name>A0A4R6IV50_9BACT</name>
<evidence type="ECO:0000256" key="2">
    <source>
        <dbReference type="ARBA" id="ARBA00022801"/>
    </source>
</evidence>
<dbReference type="SUPFAM" id="SSF55031">
    <property type="entry name" value="Bacterial exopeptidase dimerisation domain"/>
    <property type="match status" value="1"/>
</dbReference>
<dbReference type="Pfam" id="PF01546">
    <property type="entry name" value="Peptidase_M20"/>
    <property type="match status" value="1"/>
</dbReference>
<dbReference type="GO" id="GO:0046872">
    <property type="term" value="F:metal ion binding"/>
    <property type="evidence" value="ECO:0007669"/>
    <property type="project" value="UniProtKB-KW"/>
</dbReference>
<dbReference type="InterPro" id="IPR050072">
    <property type="entry name" value="Peptidase_M20A"/>
</dbReference>
<organism evidence="5 6">
    <name type="scientific">Sediminibacterium goheungense</name>
    <dbReference type="NCBI Taxonomy" id="1086393"/>
    <lineage>
        <taxon>Bacteria</taxon>
        <taxon>Pseudomonadati</taxon>
        <taxon>Bacteroidota</taxon>
        <taxon>Chitinophagia</taxon>
        <taxon>Chitinophagales</taxon>
        <taxon>Chitinophagaceae</taxon>
        <taxon>Sediminibacterium</taxon>
    </lineage>
</organism>
<dbReference type="Gene3D" id="3.40.630.10">
    <property type="entry name" value="Zn peptidases"/>
    <property type="match status" value="1"/>
</dbReference>
<evidence type="ECO:0000313" key="6">
    <source>
        <dbReference type="Proteomes" id="UP000295741"/>
    </source>
</evidence>
<dbReference type="PANTHER" id="PTHR43808:SF31">
    <property type="entry name" value="N-ACETYL-L-CITRULLINE DEACETYLASE"/>
    <property type="match status" value="1"/>
</dbReference>
<keyword evidence="1" id="KW-0479">Metal-binding</keyword>
<feature type="domain" description="Peptidase M20 dimerisation" evidence="4">
    <location>
        <begin position="171"/>
        <end position="269"/>
    </location>
</feature>
<dbReference type="InterPro" id="IPR036264">
    <property type="entry name" value="Bact_exopeptidase_dim_dom"/>
</dbReference>
<dbReference type="GO" id="GO:0006526">
    <property type="term" value="P:L-arginine biosynthetic process"/>
    <property type="evidence" value="ECO:0007669"/>
    <property type="project" value="TreeGrafter"/>
</dbReference>
<dbReference type="EMBL" id="SNWP01000011">
    <property type="protein sequence ID" value="TDO26482.1"/>
    <property type="molecule type" value="Genomic_DNA"/>
</dbReference>
<dbReference type="Proteomes" id="UP000295741">
    <property type="component" value="Unassembled WGS sequence"/>
</dbReference>
<gene>
    <name evidence="5" type="ORF">BC659_1788</name>
</gene>
<dbReference type="RefSeq" id="WP_133474331.1">
    <property type="nucleotide sequence ID" value="NZ_SNWP01000011.1"/>
</dbReference>
<dbReference type="InterPro" id="IPR011650">
    <property type="entry name" value="Peptidase_M20_dimer"/>
</dbReference>
<dbReference type="Pfam" id="PF07687">
    <property type="entry name" value="M20_dimer"/>
    <property type="match status" value="1"/>
</dbReference>
<dbReference type="AlphaFoldDB" id="A0A4R6IV50"/>